<comment type="cofactor">
    <cofactor evidence="2 10">
        <name>NAD(+)</name>
        <dbReference type="ChEBI" id="CHEBI:57540"/>
    </cofactor>
</comment>
<gene>
    <name evidence="12" type="primary">galE</name>
    <name evidence="12" type="ORF">IGS68_19525</name>
</gene>
<comment type="subunit">
    <text evidence="10">Homodimer.</text>
</comment>
<dbReference type="EMBL" id="CP067420">
    <property type="protein sequence ID" value="QQP88228.1"/>
    <property type="molecule type" value="Genomic_DNA"/>
</dbReference>
<dbReference type="PANTHER" id="PTHR43725">
    <property type="entry name" value="UDP-GLUCOSE 4-EPIMERASE"/>
    <property type="match status" value="1"/>
</dbReference>
<accession>A0ABX7B1L7</accession>
<reference evidence="12" key="1">
    <citation type="submission" date="2021-02" db="EMBL/GenBank/DDBJ databases">
        <title>Skermanella TT6 skin isolate.</title>
        <authorList>
            <person name="Lee K."/>
            <person name="Ganzorig M."/>
        </authorList>
    </citation>
    <scope>NUCLEOTIDE SEQUENCE</scope>
    <source>
        <strain evidence="12">TT6</strain>
    </source>
</reference>
<dbReference type="InterPro" id="IPR036291">
    <property type="entry name" value="NAD(P)-bd_dom_sf"/>
</dbReference>
<evidence type="ECO:0000256" key="1">
    <source>
        <dbReference type="ARBA" id="ARBA00000083"/>
    </source>
</evidence>
<name>A0ABX7B1L7_9PROT</name>
<organism evidence="12 13">
    <name type="scientific">Skermanella cutis</name>
    <dbReference type="NCBI Taxonomy" id="2775420"/>
    <lineage>
        <taxon>Bacteria</taxon>
        <taxon>Pseudomonadati</taxon>
        <taxon>Pseudomonadota</taxon>
        <taxon>Alphaproteobacteria</taxon>
        <taxon>Rhodospirillales</taxon>
        <taxon>Azospirillaceae</taxon>
        <taxon>Skermanella</taxon>
    </lineage>
</organism>
<dbReference type="Proteomes" id="UP000595197">
    <property type="component" value="Chromosome"/>
</dbReference>
<dbReference type="PANTHER" id="PTHR43725:SF53">
    <property type="entry name" value="UDP-ARABINOSE 4-EPIMERASE 1"/>
    <property type="match status" value="1"/>
</dbReference>
<comment type="pathway">
    <text evidence="3 10">Carbohydrate metabolism; galactose metabolism.</text>
</comment>
<evidence type="ECO:0000256" key="7">
    <source>
        <dbReference type="ARBA" id="ARBA00023027"/>
    </source>
</evidence>
<dbReference type="NCBIfam" id="TIGR01179">
    <property type="entry name" value="galE"/>
    <property type="match status" value="1"/>
</dbReference>
<evidence type="ECO:0000313" key="12">
    <source>
        <dbReference type="EMBL" id="QQP88228.1"/>
    </source>
</evidence>
<comment type="similarity">
    <text evidence="4 10">Belongs to the NAD(P)-dependent epimerase/dehydratase family.</text>
</comment>
<evidence type="ECO:0000256" key="8">
    <source>
        <dbReference type="ARBA" id="ARBA00023235"/>
    </source>
</evidence>
<evidence type="ECO:0000256" key="6">
    <source>
        <dbReference type="ARBA" id="ARBA00018569"/>
    </source>
</evidence>
<keyword evidence="13" id="KW-1185">Reference proteome</keyword>
<evidence type="ECO:0000313" key="13">
    <source>
        <dbReference type="Proteomes" id="UP000595197"/>
    </source>
</evidence>
<keyword evidence="8 10" id="KW-0413">Isomerase</keyword>
<sequence>MPHQETVLVTGGAGFVGSHCVAELVARGYSVVVFDNLQQGHRAAVPAEAELVEGDLASPATLTRLFSAFRFDAILHFASNSLVGESMRNPHLYLHDNVVNALNLVQFAADNGVRRFVLSSTANLFGMPDRMPIDENTEIDPGSPYGESKFMIERILHWADKVHGMHSACLRYFNAAGAHPDGHLGEDHDPETHLIPLVLDVAAGKRPHIEIFGDDYPTHDGTCIRDYIHVSDLADAHIRVLSALDHRSCRYNLGNGRGYTVREVIETARRVTGRDIAVKVGARRPGDPPVLIASSERIRRDLGWDPRFPDLETIIRHAWDWRCRNPGGYESGPVRELVAVG</sequence>
<dbReference type="InterPro" id="IPR005886">
    <property type="entry name" value="UDP_G4E"/>
</dbReference>
<proteinExistence type="inferred from homology"/>
<protein>
    <recommendedName>
        <fullName evidence="6 10">UDP-glucose 4-epimerase</fullName>
        <ecNumber evidence="5 10">5.1.3.2</ecNumber>
    </recommendedName>
</protein>
<dbReference type="GO" id="GO:0003978">
    <property type="term" value="F:UDP-glucose 4-epimerase activity"/>
    <property type="evidence" value="ECO:0007669"/>
    <property type="project" value="UniProtKB-EC"/>
</dbReference>
<dbReference type="InterPro" id="IPR001509">
    <property type="entry name" value="Epimerase_deHydtase"/>
</dbReference>
<dbReference type="EC" id="5.1.3.2" evidence="5 10"/>
<evidence type="ECO:0000256" key="10">
    <source>
        <dbReference type="RuleBase" id="RU366046"/>
    </source>
</evidence>
<dbReference type="Pfam" id="PF01370">
    <property type="entry name" value="Epimerase"/>
    <property type="match status" value="1"/>
</dbReference>
<dbReference type="CDD" id="cd05247">
    <property type="entry name" value="UDP_G4E_1_SDR_e"/>
    <property type="match status" value="1"/>
</dbReference>
<feature type="domain" description="NAD-dependent epimerase/dehydratase" evidence="11">
    <location>
        <begin position="7"/>
        <end position="254"/>
    </location>
</feature>
<evidence type="ECO:0000259" key="11">
    <source>
        <dbReference type="Pfam" id="PF01370"/>
    </source>
</evidence>
<dbReference type="SUPFAM" id="SSF51735">
    <property type="entry name" value="NAD(P)-binding Rossmann-fold domains"/>
    <property type="match status" value="1"/>
</dbReference>
<comment type="catalytic activity">
    <reaction evidence="1 10">
        <text>UDP-alpha-D-glucose = UDP-alpha-D-galactose</text>
        <dbReference type="Rhea" id="RHEA:22168"/>
        <dbReference type="ChEBI" id="CHEBI:58885"/>
        <dbReference type="ChEBI" id="CHEBI:66914"/>
        <dbReference type="EC" id="5.1.3.2"/>
    </reaction>
</comment>
<evidence type="ECO:0000256" key="3">
    <source>
        <dbReference type="ARBA" id="ARBA00004947"/>
    </source>
</evidence>
<evidence type="ECO:0000256" key="9">
    <source>
        <dbReference type="ARBA" id="ARBA00023277"/>
    </source>
</evidence>
<evidence type="ECO:0000256" key="5">
    <source>
        <dbReference type="ARBA" id="ARBA00013189"/>
    </source>
</evidence>
<dbReference type="Gene3D" id="3.90.25.10">
    <property type="entry name" value="UDP-galactose 4-epimerase, domain 1"/>
    <property type="match status" value="1"/>
</dbReference>
<keyword evidence="9 10" id="KW-0119">Carbohydrate metabolism</keyword>
<dbReference type="Gene3D" id="3.40.50.720">
    <property type="entry name" value="NAD(P)-binding Rossmann-like Domain"/>
    <property type="match status" value="1"/>
</dbReference>
<keyword evidence="7 10" id="KW-0520">NAD</keyword>
<evidence type="ECO:0000256" key="4">
    <source>
        <dbReference type="ARBA" id="ARBA00007637"/>
    </source>
</evidence>
<evidence type="ECO:0000256" key="2">
    <source>
        <dbReference type="ARBA" id="ARBA00001911"/>
    </source>
</evidence>
<dbReference type="RefSeq" id="WP_201072820.1">
    <property type="nucleotide sequence ID" value="NZ_CP067420.1"/>
</dbReference>